<gene>
    <name evidence="7" type="ORF">SAMN06297358_2985</name>
</gene>
<comment type="similarity">
    <text evidence="1">Belongs to the sigma-70 factor family. ECF subfamily.</text>
</comment>
<reference evidence="8" key="1">
    <citation type="submission" date="2017-09" db="EMBL/GenBank/DDBJ databases">
        <authorList>
            <person name="Varghese N."/>
            <person name="Submissions S."/>
        </authorList>
    </citation>
    <scope>NUCLEOTIDE SEQUENCE [LARGE SCALE GENOMIC DNA]</scope>
    <source>
        <strain evidence="8">CGMCC 1.12803</strain>
    </source>
</reference>
<sequence>MALYDLTAEKLLLKEISDGNSLAFNKMFCLYRGRILAFVDSFVHSKADAEEIVQETFLVIWQNREKLLSIDHPRNYIYTIARNKTYDYLAKVSRTEKTISNAWVNTSISLNNIDDQINLKESVFLINKVLQTLSLQKQEIFNMSRQQHMSHEEIAQAVGLSKSRVKNVIVEVLKHLKYHISKHNIIVSLLVLLKSIF</sequence>
<evidence type="ECO:0000256" key="2">
    <source>
        <dbReference type="ARBA" id="ARBA00023015"/>
    </source>
</evidence>
<keyword evidence="2" id="KW-0805">Transcription regulation</keyword>
<organism evidence="7 8">
    <name type="scientific">Pedobacter xixiisoli</name>
    <dbReference type="NCBI Taxonomy" id="1476464"/>
    <lineage>
        <taxon>Bacteria</taxon>
        <taxon>Pseudomonadati</taxon>
        <taxon>Bacteroidota</taxon>
        <taxon>Sphingobacteriia</taxon>
        <taxon>Sphingobacteriales</taxon>
        <taxon>Sphingobacteriaceae</taxon>
        <taxon>Pedobacter</taxon>
    </lineage>
</organism>
<dbReference type="Proteomes" id="UP000219281">
    <property type="component" value="Unassembled WGS sequence"/>
</dbReference>
<dbReference type="GO" id="GO:0003677">
    <property type="term" value="F:DNA binding"/>
    <property type="evidence" value="ECO:0007669"/>
    <property type="project" value="InterPro"/>
</dbReference>
<dbReference type="AlphaFoldDB" id="A0A286A916"/>
<protein>
    <submittedName>
        <fullName evidence="7">RNA polymerase sigma-70 factor, ECF subfamily</fullName>
    </submittedName>
</protein>
<accession>A0A286A916</accession>
<evidence type="ECO:0000259" key="6">
    <source>
        <dbReference type="Pfam" id="PF08281"/>
    </source>
</evidence>
<evidence type="ECO:0000256" key="1">
    <source>
        <dbReference type="ARBA" id="ARBA00010641"/>
    </source>
</evidence>
<dbReference type="SUPFAM" id="SSF88946">
    <property type="entry name" value="Sigma2 domain of RNA polymerase sigma factors"/>
    <property type="match status" value="1"/>
</dbReference>
<dbReference type="Pfam" id="PF04542">
    <property type="entry name" value="Sigma70_r2"/>
    <property type="match status" value="1"/>
</dbReference>
<dbReference type="Pfam" id="PF08281">
    <property type="entry name" value="Sigma70_r4_2"/>
    <property type="match status" value="1"/>
</dbReference>
<keyword evidence="4" id="KW-0804">Transcription</keyword>
<dbReference type="EMBL" id="OCMT01000003">
    <property type="protein sequence ID" value="SOD18404.1"/>
    <property type="molecule type" value="Genomic_DNA"/>
</dbReference>
<evidence type="ECO:0000259" key="5">
    <source>
        <dbReference type="Pfam" id="PF04542"/>
    </source>
</evidence>
<evidence type="ECO:0000256" key="4">
    <source>
        <dbReference type="ARBA" id="ARBA00023163"/>
    </source>
</evidence>
<evidence type="ECO:0000313" key="8">
    <source>
        <dbReference type="Proteomes" id="UP000219281"/>
    </source>
</evidence>
<proteinExistence type="inferred from homology"/>
<evidence type="ECO:0000256" key="3">
    <source>
        <dbReference type="ARBA" id="ARBA00023082"/>
    </source>
</evidence>
<dbReference type="GO" id="GO:0016987">
    <property type="term" value="F:sigma factor activity"/>
    <property type="evidence" value="ECO:0007669"/>
    <property type="project" value="UniProtKB-KW"/>
</dbReference>
<dbReference type="PANTHER" id="PTHR43133:SF46">
    <property type="entry name" value="RNA POLYMERASE SIGMA-70 FACTOR ECF SUBFAMILY"/>
    <property type="match status" value="1"/>
</dbReference>
<dbReference type="InterPro" id="IPR007627">
    <property type="entry name" value="RNA_pol_sigma70_r2"/>
</dbReference>
<dbReference type="SUPFAM" id="SSF88659">
    <property type="entry name" value="Sigma3 and sigma4 domains of RNA polymerase sigma factors"/>
    <property type="match status" value="1"/>
</dbReference>
<dbReference type="PANTHER" id="PTHR43133">
    <property type="entry name" value="RNA POLYMERASE ECF-TYPE SIGMA FACTO"/>
    <property type="match status" value="1"/>
</dbReference>
<name>A0A286A916_9SPHI</name>
<feature type="domain" description="RNA polymerase sigma-70 region 2" evidence="5">
    <location>
        <begin position="31"/>
        <end position="94"/>
    </location>
</feature>
<dbReference type="InterPro" id="IPR013249">
    <property type="entry name" value="RNA_pol_sigma70_r4_t2"/>
</dbReference>
<keyword evidence="3" id="KW-0731">Sigma factor</keyword>
<evidence type="ECO:0000313" key="7">
    <source>
        <dbReference type="EMBL" id="SOD18404.1"/>
    </source>
</evidence>
<dbReference type="InterPro" id="IPR013325">
    <property type="entry name" value="RNA_pol_sigma_r2"/>
</dbReference>
<dbReference type="Gene3D" id="1.10.1740.10">
    <property type="match status" value="1"/>
</dbReference>
<feature type="domain" description="RNA polymerase sigma factor 70 region 4 type 2" evidence="6">
    <location>
        <begin position="126"/>
        <end position="176"/>
    </location>
</feature>
<dbReference type="NCBIfam" id="TIGR02937">
    <property type="entry name" value="sigma70-ECF"/>
    <property type="match status" value="1"/>
</dbReference>
<dbReference type="InterPro" id="IPR036388">
    <property type="entry name" value="WH-like_DNA-bd_sf"/>
</dbReference>
<dbReference type="InterPro" id="IPR039425">
    <property type="entry name" value="RNA_pol_sigma-70-like"/>
</dbReference>
<dbReference type="InterPro" id="IPR013324">
    <property type="entry name" value="RNA_pol_sigma_r3/r4-like"/>
</dbReference>
<dbReference type="GO" id="GO:0006352">
    <property type="term" value="P:DNA-templated transcription initiation"/>
    <property type="evidence" value="ECO:0007669"/>
    <property type="project" value="InterPro"/>
</dbReference>
<keyword evidence="8" id="KW-1185">Reference proteome</keyword>
<dbReference type="InterPro" id="IPR014284">
    <property type="entry name" value="RNA_pol_sigma-70_dom"/>
</dbReference>
<dbReference type="Gene3D" id="1.10.10.10">
    <property type="entry name" value="Winged helix-like DNA-binding domain superfamily/Winged helix DNA-binding domain"/>
    <property type="match status" value="1"/>
</dbReference>
<dbReference type="OrthoDB" id="799938at2"/>
<dbReference type="RefSeq" id="WP_097132805.1">
    <property type="nucleotide sequence ID" value="NZ_OCMT01000003.1"/>
</dbReference>